<name>A0A1H7UF32_9SPHI</name>
<proteinExistence type="predicted"/>
<feature type="transmembrane region" description="Helical" evidence="1">
    <location>
        <begin position="66"/>
        <end position="84"/>
    </location>
</feature>
<dbReference type="EMBL" id="FNZR01000015">
    <property type="protein sequence ID" value="SEL95571.1"/>
    <property type="molecule type" value="Genomic_DNA"/>
</dbReference>
<keyword evidence="1" id="KW-1133">Transmembrane helix</keyword>
<keyword evidence="1" id="KW-0812">Transmembrane</keyword>
<keyword evidence="3" id="KW-1185">Reference proteome</keyword>
<feature type="transmembrane region" description="Helical" evidence="1">
    <location>
        <begin position="20"/>
        <end position="37"/>
    </location>
</feature>
<sequence length="96" mass="11652">MDLFAIVRVFYEYPIPAHFNKFWLVPLIIIVMSYNWFRYERANLYPELRKKRKDEDDNQKRKRGKLIVMGIVLVLSIPVLYGLIRHNIMEGKSFFE</sequence>
<accession>A0A1H7UF32</accession>
<evidence type="ECO:0000313" key="3">
    <source>
        <dbReference type="Proteomes" id="UP000198916"/>
    </source>
</evidence>
<dbReference type="AlphaFoldDB" id="A0A1H7UF32"/>
<dbReference type="STRING" id="332977.SAMN05421740_11533"/>
<keyword evidence="1" id="KW-0472">Membrane</keyword>
<protein>
    <submittedName>
        <fullName evidence="2">Uncharacterized protein</fullName>
    </submittedName>
</protein>
<dbReference type="Proteomes" id="UP000198916">
    <property type="component" value="Unassembled WGS sequence"/>
</dbReference>
<gene>
    <name evidence="2" type="ORF">SAMN05421740_11533</name>
</gene>
<evidence type="ECO:0000313" key="2">
    <source>
        <dbReference type="EMBL" id="SEL95571.1"/>
    </source>
</evidence>
<organism evidence="2 3">
    <name type="scientific">Parapedobacter koreensis</name>
    <dbReference type="NCBI Taxonomy" id="332977"/>
    <lineage>
        <taxon>Bacteria</taxon>
        <taxon>Pseudomonadati</taxon>
        <taxon>Bacteroidota</taxon>
        <taxon>Sphingobacteriia</taxon>
        <taxon>Sphingobacteriales</taxon>
        <taxon>Sphingobacteriaceae</taxon>
        <taxon>Parapedobacter</taxon>
    </lineage>
</organism>
<reference evidence="3" key="1">
    <citation type="submission" date="2016-10" db="EMBL/GenBank/DDBJ databases">
        <authorList>
            <person name="Varghese N."/>
            <person name="Submissions S."/>
        </authorList>
    </citation>
    <scope>NUCLEOTIDE SEQUENCE [LARGE SCALE GENOMIC DNA]</scope>
    <source>
        <strain evidence="3">Jip14</strain>
    </source>
</reference>
<evidence type="ECO:0000256" key="1">
    <source>
        <dbReference type="SAM" id="Phobius"/>
    </source>
</evidence>